<reference evidence="6 7" key="1">
    <citation type="submission" date="2020-01" db="EMBL/GenBank/DDBJ databases">
        <authorList>
            <person name="Liu G."/>
            <person name="Liu B."/>
        </authorList>
    </citation>
    <scope>NUCLEOTIDE SEQUENCE [LARGE SCALE GENOMIC DNA]</scope>
    <source>
        <strain evidence="6 7">FJAT-51161</strain>
    </source>
</reference>
<dbReference type="Proteomes" id="UP000596049">
    <property type="component" value="Chromosome"/>
</dbReference>
<dbReference type="RefSeq" id="WP_053593894.1">
    <property type="nucleotide sequence ID" value="NZ_CP067341.1"/>
</dbReference>
<keyword evidence="4 6" id="KW-0067">ATP-binding</keyword>
<protein>
    <submittedName>
        <fullName evidence="6">ABC transporter ATP-binding protein</fullName>
    </submittedName>
</protein>
<keyword evidence="2" id="KW-0813">Transport</keyword>
<dbReference type="Pfam" id="PF00005">
    <property type="entry name" value="ABC_tran"/>
    <property type="match status" value="1"/>
</dbReference>
<accession>A0ABX7AQY0</accession>
<dbReference type="PROSITE" id="PS50893">
    <property type="entry name" value="ABC_TRANSPORTER_2"/>
    <property type="match status" value="1"/>
</dbReference>
<organism evidence="6 7">
    <name type="scientific">Lysinibacillus agricola</name>
    <dbReference type="NCBI Taxonomy" id="2590012"/>
    <lineage>
        <taxon>Bacteria</taxon>
        <taxon>Bacillati</taxon>
        <taxon>Bacillota</taxon>
        <taxon>Bacilli</taxon>
        <taxon>Bacillales</taxon>
        <taxon>Bacillaceae</taxon>
        <taxon>Lysinibacillus</taxon>
    </lineage>
</organism>
<evidence type="ECO:0000313" key="7">
    <source>
        <dbReference type="Proteomes" id="UP000596049"/>
    </source>
</evidence>
<dbReference type="GO" id="GO:0005524">
    <property type="term" value="F:ATP binding"/>
    <property type="evidence" value="ECO:0007669"/>
    <property type="project" value="UniProtKB-KW"/>
</dbReference>
<evidence type="ECO:0000256" key="1">
    <source>
        <dbReference type="ARBA" id="ARBA00005417"/>
    </source>
</evidence>
<sequence>MLELKNVSKNYSNKAALSNINITLHSSEFIGLIGSNGAGKSTFMKVILGLIPNYEGEVFWRGQLMTNKNRIELLNETKAIIETPSFFPHLSGEGNLSYFAKLDGINNKEKIHEALKFVQLFDARGKKFRNYSLGMKQKLAIARVLITDASLLILDEPFNGLDPVAKEEIKELLQDLSSQGKTLLVSSHLLEELEELSDRIIVLENGSIIKDINWNVQSISTFEISIKENQKIFIENKLGDITRYNITLEPDKIIVDIERSALPEFLKILVDRKIEFYEVNNVSRQLKQFFIKKGEIA</sequence>
<dbReference type="InterPro" id="IPR027417">
    <property type="entry name" value="P-loop_NTPase"/>
</dbReference>
<gene>
    <name evidence="6" type="ORF">FJQ98_24430</name>
</gene>
<evidence type="ECO:0000256" key="2">
    <source>
        <dbReference type="ARBA" id="ARBA00022448"/>
    </source>
</evidence>
<keyword evidence="3" id="KW-0547">Nucleotide-binding</keyword>
<evidence type="ECO:0000256" key="3">
    <source>
        <dbReference type="ARBA" id="ARBA00022741"/>
    </source>
</evidence>
<keyword evidence="7" id="KW-1185">Reference proteome</keyword>
<dbReference type="PANTHER" id="PTHR43335">
    <property type="entry name" value="ABC TRANSPORTER, ATP-BINDING PROTEIN"/>
    <property type="match status" value="1"/>
</dbReference>
<proteinExistence type="inferred from homology"/>
<name>A0ABX7AQY0_9BACI</name>
<comment type="similarity">
    <text evidence="1">Belongs to the ABC transporter superfamily.</text>
</comment>
<dbReference type="InterPro" id="IPR003439">
    <property type="entry name" value="ABC_transporter-like_ATP-bd"/>
</dbReference>
<dbReference type="PROSITE" id="PS00211">
    <property type="entry name" value="ABC_TRANSPORTER_1"/>
    <property type="match status" value="1"/>
</dbReference>
<dbReference type="InterPro" id="IPR017871">
    <property type="entry name" value="ABC_transporter-like_CS"/>
</dbReference>
<dbReference type="SUPFAM" id="SSF52540">
    <property type="entry name" value="P-loop containing nucleoside triphosphate hydrolases"/>
    <property type="match status" value="1"/>
</dbReference>
<dbReference type="EMBL" id="CP067341">
    <property type="protein sequence ID" value="QQP12205.1"/>
    <property type="molecule type" value="Genomic_DNA"/>
</dbReference>
<dbReference type="PANTHER" id="PTHR43335:SF4">
    <property type="entry name" value="ABC TRANSPORTER, ATP-BINDING PROTEIN"/>
    <property type="match status" value="1"/>
</dbReference>
<dbReference type="Gene3D" id="3.40.50.300">
    <property type="entry name" value="P-loop containing nucleotide triphosphate hydrolases"/>
    <property type="match status" value="1"/>
</dbReference>
<feature type="domain" description="ABC transporter" evidence="5">
    <location>
        <begin position="2"/>
        <end position="230"/>
    </location>
</feature>
<dbReference type="InterPro" id="IPR003593">
    <property type="entry name" value="AAA+_ATPase"/>
</dbReference>
<dbReference type="SMART" id="SM00382">
    <property type="entry name" value="AAA"/>
    <property type="match status" value="1"/>
</dbReference>
<evidence type="ECO:0000256" key="4">
    <source>
        <dbReference type="ARBA" id="ARBA00022840"/>
    </source>
</evidence>
<evidence type="ECO:0000313" key="6">
    <source>
        <dbReference type="EMBL" id="QQP12205.1"/>
    </source>
</evidence>
<evidence type="ECO:0000259" key="5">
    <source>
        <dbReference type="PROSITE" id="PS50893"/>
    </source>
</evidence>